<dbReference type="AlphaFoldDB" id="A0AAN6YTK6"/>
<dbReference type="InterPro" id="IPR010730">
    <property type="entry name" value="HET"/>
</dbReference>
<comment type="caution">
    <text evidence="2">The sequence shown here is derived from an EMBL/GenBank/DDBJ whole genome shotgun (WGS) entry which is preliminary data.</text>
</comment>
<sequence length="222" mass="25594">MTLRHSFTREDILPSRPALHFPRYRDPSLLALSTRRPLIYSLLRGWVNDCQEWHHGIFYPPSQVDPTWPIRLIDCKTRLVIEVAHLTRPCPPFLALSYVWGQVVDQPDRPSDHSQPLENLPRTVRDSMVVTLRLGFRYLWIDKYCIRQDDEEDKQRQIRLMTGIYGGAQVILVAAGGSDPTYGLPGVSRARQFLQPRVRLKNRTLVLGYDLGTIKDSVSMST</sequence>
<dbReference type="EMBL" id="MU853338">
    <property type="protein sequence ID" value="KAK4113676.1"/>
    <property type="molecule type" value="Genomic_DNA"/>
</dbReference>
<feature type="domain" description="Heterokaryon incompatibility" evidence="1">
    <location>
        <begin position="93"/>
        <end position="200"/>
    </location>
</feature>
<reference evidence="2" key="2">
    <citation type="submission" date="2023-05" db="EMBL/GenBank/DDBJ databases">
        <authorList>
            <consortium name="Lawrence Berkeley National Laboratory"/>
            <person name="Steindorff A."/>
            <person name="Hensen N."/>
            <person name="Bonometti L."/>
            <person name="Westerberg I."/>
            <person name="Brannstrom I.O."/>
            <person name="Guillou S."/>
            <person name="Cros-Aarteil S."/>
            <person name="Calhoun S."/>
            <person name="Haridas S."/>
            <person name="Kuo A."/>
            <person name="Mondo S."/>
            <person name="Pangilinan J."/>
            <person name="Riley R."/>
            <person name="Labutti K."/>
            <person name="Andreopoulos B."/>
            <person name="Lipzen A."/>
            <person name="Chen C."/>
            <person name="Yanf M."/>
            <person name="Daum C."/>
            <person name="Ng V."/>
            <person name="Clum A."/>
            <person name="Ohm R."/>
            <person name="Martin F."/>
            <person name="Silar P."/>
            <person name="Natvig D."/>
            <person name="Lalanne C."/>
            <person name="Gautier V."/>
            <person name="Ament-Velasquez S.L."/>
            <person name="Kruys A."/>
            <person name="Hutchinson M.I."/>
            <person name="Powell A.J."/>
            <person name="Barry K."/>
            <person name="Miller A.N."/>
            <person name="Grigoriev I.V."/>
            <person name="Debuchy R."/>
            <person name="Gladieux P."/>
            <person name="Thoren M.H."/>
            <person name="Johannesson H."/>
        </authorList>
    </citation>
    <scope>NUCLEOTIDE SEQUENCE</scope>
    <source>
        <strain evidence="2">CBS 508.74</strain>
    </source>
</reference>
<dbReference type="Pfam" id="PF06985">
    <property type="entry name" value="HET"/>
    <property type="match status" value="1"/>
</dbReference>
<reference evidence="2" key="1">
    <citation type="journal article" date="2023" name="Mol. Phylogenet. Evol.">
        <title>Genome-scale phylogeny and comparative genomics of the fungal order Sordariales.</title>
        <authorList>
            <person name="Hensen N."/>
            <person name="Bonometti L."/>
            <person name="Westerberg I."/>
            <person name="Brannstrom I.O."/>
            <person name="Guillou S."/>
            <person name="Cros-Aarteil S."/>
            <person name="Calhoun S."/>
            <person name="Haridas S."/>
            <person name="Kuo A."/>
            <person name="Mondo S."/>
            <person name="Pangilinan J."/>
            <person name="Riley R."/>
            <person name="LaButti K."/>
            <person name="Andreopoulos B."/>
            <person name="Lipzen A."/>
            <person name="Chen C."/>
            <person name="Yan M."/>
            <person name="Daum C."/>
            <person name="Ng V."/>
            <person name="Clum A."/>
            <person name="Steindorff A."/>
            <person name="Ohm R.A."/>
            <person name="Martin F."/>
            <person name="Silar P."/>
            <person name="Natvig D.O."/>
            <person name="Lalanne C."/>
            <person name="Gautier V."/>
            <person name="Ament-Velasquez S.L."/>
            <person name="Kruys A."/>
            <person name="Hutchinson M.I."/>
            <person name="Powell A.J."/>
            <person name="Barry K."/>
            <person name="Miller A.N."/>
            <person name="Grigoriev I.V."/>
            <person name="Debuchy R."/>
            <person name="Gladieux P."/>
            <person name="Hiltunen Thoren M."/>
            <person name="Johannesson H."/>
        </authorList>
    </citation>
    <scope>NUCLEOTIDE SEQUENCE</scope>
    <source>
        <strain evidence="2">CBS 508.74</strain>
    </source>
</reference>
<dbReference type="PANTHER" id="PTHR33112:SF1">
    <property type="entry name" value="HETEROKARYON INCOMPATIBILITY DOMAIN-CONTAINING PROTEIN"/>
    <property type="match status" value="1"/>
</dbReference>
<dbReference type="RefSeq" id="XP_064671246.1">
    <property type="nucleotide sequence ID" value="XM_064811422.1"/>
</dbReference>
<dbReference type="Proteomes" id="UP001302812">
    <property type="component" value="Unassembled WGS sequence"/>
</dbReference>
<dbReference type="GeneID" id="89935547"/>
<protein>
    <submittedName>
        <fullName evidence="2">HET-domain-containing protein</fullName>
    </submittedName>
</protein>
<proteinExistence type="predicted"/>
<name>A0AAN6YTK6_9PEZI</name>
<dbReference type="PANTHER" id="PTHR33112">
    <property type="entry name" value="DOMAIN PROTEIN, PUTATIVE-RELATED"/>
    <property type="match status" value="1"/>
</dbReference>
<evidence type="ECO:0000313" key="2">
    <source>
        <dbReference type="EMBL" id="KAK4113676.1"/>
    </source>
</evidence>
<keyword evidence="3" id="KW-1185">Reference proteome</keyword>
<accession>A0AAN6YTK6</accession>
<gene>
    <name evidence="2" type="ORF">N656DRAFT_707284</name>
</gene>
<organism evidence="2 3">
    <name type="scientific">Canariomyces notabilis</name>
    <dbReference type="NCBI Taxonomy" id="2074819"/>
    <lineage>
        <taxon>Eukaryota</taxon>
        <taxon>Fungi</taxon>
        <taxon>Dikarya</taxon>
        <taxon>Ascomycota</taxon>
        <taxon>Pezizomycotina</taxon>
        <taxon>Sordariomycetes</taxon>
        <taxon>Sordariomycetidae</taxon>
        <taxon>Sordariales</taxon>
        <taxon>Chaetomiaceae</taxon>
        <taxon>Canariomyces</taxon>
    </lineage>
</organism>
<evidence type="ECO:0000313" key="3">
    <source>
        <dbReference type="Proteomes" id="UP001302812"/>
    </source>
</evidence>
<evidence type="ECO:0000259" key="1">
    <source>
        <dbReference type="Pfam" id="PF06985"/>
    </source>
</evidence>